<dbReference type="Pfam" id="PF00013">
    <property type="entry name" value="KH_1"/>
    <property type="match status" value="2"/>
</dbReference>
<dbReference type="Proteomes" id="UP000050790">
    <property type="component" value="Unassembled WGS sequence"/>
</dbReference>
<feature type="compositionally biased region" description="Polar residues" evidence="3">
    <location>
        <begin position="158"/>
        <end position="183"/>
    </location>
</feature>
<feature type="compositionally biased region" description="Polar residues" evidence="3">
    <location>
        <begin position="776"/>
        <end position="788"/>
    </location>
</feature>
<protein>
    <recommendedName>
        <fullName evidence="4">K Homology domain-containing protein</fullName>
    </recommendedName>
</protein>
<feature type="compositionally biased region" description="Polar residues" evidence="3">
    <location>
        <begin position="592"/>
        <end position="605"/>
    </location>
</feature>
<dbReference type="GO" id="GO:0003723">
    <property type="term" value="F:RNA binding"/>
    <property type="evidence" value="ECO:0007669"/>
    <property type="project" value="UniProtKB-UniRule"/>
</dbReference>
<dbReference type="InterPro" id="IPR004088">
    <property type="entry name" value="KH_dom_type_1"/>
</dbReference>
<evidence type="ECO:0000259" key="4">
    <source>
        <dbReference type="SMART" id="SM00322"/>
    </source>
</evidence>
<dbReference type="PROSITE" id="PS50084">
    <property type="entry name" value="KH_TYPE_1"/>
    <property type="match status" value="2"/>
</dbReference>
<accession>A0AA85AMR8</accession>
<feature type="compositionally biased region" description="Polar residues" evidence="3">
    <location>
        <begin position="1416"/>
        <end position="1428"/>
    </location>
</feature>
<feature type="domain" description="K Homology" evidence="4">
    <location>
        <begin position="716"/>
        <end position="819"/>
    </location>
</feature>
<feature type="region of interest" description="Disordered" evidence="3">
    <location>
        <begin position="1790"/>
        <end position="1815"/>
    </location>
</feature>
<feature type="compositionally biased region" description="Acidic residues" evidence="3">
    <location>
        <begin position="1397"/>
        <end position="1413"/>
    </location>
</feature>
<feature type="region of interest" description="Disordered" evidence="3">
    <location>
        <begin position="212"/>
        <end position="238"/>
    </location>
</feature>
<feature type="compositionally biased region" description="Basic and acidic residues" evidence="3">
    <location>
        <begin position="542"/>
        <end position="553"/>
    </location>
</feature>
<sequence>MSANFMYSNTALSSLIPHQQQQHIVTQRSRSASTSNAGPNVHTQYQVALSQPYQNLGPMDGSWTQAQGMYVNGLNKMINVFPGQNMTDMEQTPISQSSENYKYAPNVKLNELNSRSCAHSFQPSNGNAGGNHGSITLGAQQVHFAVAATPNGLVQPHTGLQNPSTSIRSEQTGVLHPNSQHPSGSLGQPFLIPGIVGQPTIRTLTQDNLSPAYRESGSTQPLLTSGSKQVNNLNNTNTARDLHPRILDVNVSMNQSAYVPSVQVQQHPVVSHHQLYTSPTLQPPSLHGMVEYVQAVYPTNPNVHVPYTQQSAALFGHYPAQINAGFDSTINTNFNSRIRHNTWAGLDDNMSSAVNHDSSARKIKNEKVLVPNDFPSTVNEYNLNSHGSFTQYTATPYFSGFNQSSFYQTDGQKPDISKLPGSVTFQHGETQKHPCSYQNPASLQFNSSSAMTNKVDFPSNDVSYMASVPVGQLPSRSNYQVHNSSYLSSVPSCIPVQSNNNYIGNNNHTVSSHAYVFNSDNSKTLQQSAYPVKDNYQRISHKPREWNKSKDAINYKPPSSSYHSRLNNTKSKNVIKNFSSDKQAGLNDRKPNSSSINDRLTQTEKSTNSFTVQTTSSFVSSGSQGLISSLSATNQDFNSNNQLNTKTTHFDYPQFYTNAYGAVNQTNEQCVGGPPKHLQNYQSSLANNNLLSSYVQGLPENLIGSLKLSGFRLVLDSCPTRLLLSTSLVGSIIGRGGRTIRQITTKTGAKIGMKQDIITFSQFSLPGKGKKTFKSCDSSSTNHIASTNHFREEEEGEKEETSQLSDNKDAFTNVNGNTKVDQAPETCSNINTESILVNKSQSNLEVQSDESQLAILFGSREQCSAALCEILTICFRESKHRGFSDPCLGLLVEQHIYAQLIMNKGKKYFNAIHTATGARISVTGTPLQIRPSNDAEQSNLAPTDRVLVVRGQLHSICAAEAFLSEQIRWATIESSIPSNFWPLLNHLPSLPVNSNNRSSKSSNLSFSYDPQSVCSLIMSLGSIFWPQSVCAKLGKNTNFQYYNKRSLVRSMNTPKTDITLSKNIENNNLNSTNMVNVDDENDTNKQEQDKNINGNNDNLETISDGDEKSKINPEAKENIDNTFNHSSINIELSVDDDNDDDGDEEGEDQDQEAIHNKTIDSVVSSDSEQDKNESTVVLEMSSENKETESQSPSNNCIDSEMQKSDKLDQLKPDQCAFERLARSTNPKETNLTMVTAVQQSLIAAVGPIAWLATGGMLYMRVSYNEAGALIGSEGSRIQQLMQVTGAEIHVGKVPISPPYALNPITKRTYSNNNVILSNEKSPTCISLVDSFFNDTVTGINCDSSSIVNSKIDQSLSKSNNNNDYIVSNVDDNTTDINQSINIINDKLLSSMNINDENNNDDGDDHSDDDDDDDSTKQQSNKPIDNNVNEENICTNKLSIIDNNNNEMTITIKECTEVISSLNNDTHSNDNKNIINDVSNNQTSDTISNCCNHHHHPLVKSSSTHSNCIITEKISDNQILESMEQKTSNTLPSSSTSNQSYRLVSLSGSAQSQIMAQWQIFQRLKNLHKRQMTTGSSSSNDNSSQKLFCLATLICLPYRFLWWLTTHNPGFIETSQSSSILTSTVFSKSDDSGNTNNNNKSGTSPLNWIQSLASRRLNANLSSNDSVKKFIHVLPEPRRRKRLVQQQLKRINATLRGQQQQLNYTGGNCLSKSLILPPRGLTNDGLDQLWAHPNRIPLEIYADFDTTQLILTNLHHMLALWLYGQSLAGTSVQSFIQAPIVYLLPNGRPANMSTSDSANSRPYPKSNRHNTDQPDYWTLMPGRQDAFLNSLRQPFHIPLLPGGIPNFGSSTTGPPNYSTPMLPDRSNCTNLAQPFFYPRYPLINWHGIANNKYSGQTMTSDPTATRPVRIGPPTLYGCWPRGRFNDTVDDKHNIEIDQSSSQSTRFPSAGTGYTFIANLPFQPPTRPPTSLNHVHTTTHSQVVPGSCYRGSSISSHPNKFRFRNPCSSGNHSVEPFIINSMPLLDTPNQINHHSNFVHNSKQINHTTINGDKNQGIRTKQNLQESRRNKEDLVVGGDS</sequence>
<keyword evidence="2" id="KW-0694">RNA-binding</keyword>
<evidence type="ECO:0000313" key="5">
    <source>
        <dbReference type="Proteomes" id="UP000050790"/>
    </source>
</evidence>
<feature type="region of interest" description="Disordered" evidence="3">
    <location>
        <begin position="531"/>
        <end position="608"/>
    </location>
</feature>
<dbReference type="SMART" id="SM00322">
    <property type="entry name" value="KH"/>
    <property type="match status" value="3"/>
</dbReference>
<feature type="compositionally biased region" description="Polar residues" evidence="3">
    <location>
        <begin position="557"/>
        <end position="582"/>
    </location>
</feature>
<proteinExistence type="predicted"/>
<feature type="compositionally biased region" description="Basic and acidic residues" evidence="3">
    <location>
        <begin position="1105"/>
        <end position="1119"/>
    </location>
</feature>
<feature type="domain" description="K Homology" evidence="4">
    <location>
        <begin position="1253"/>
        <end position="1337"/>
    </location>
</feature>
<feature type="compositionally biased region" description="Polar residues" evidence="3">
    <location>
        <begin position="216"/>
        <end position="238"/>
    </location>
</feature>
<dbReference type="PANTHER" id="PTHR10288">
    <property type="entry name" value="KH DOMAIN CONTAINING RNA BINDING PROTEIN"/>
    <property type="match status" value="1"/>
</dbReference>
<evidence type="ECO:0000256" key="2">
    <source>
        <dbReference type="PROSITE-ProRule" id="PRU00117"/>
    </source>
</evidence>
<feature type="compositionally biased region" description="Acidic residues" evidence="3">
    <location>
        <begin position="1133"/>
        <end position="1151"/>
    </location>
</feature>
<name>A0AA85AMR8_9TREM</name>
<dbReference type="Gene3D" id="3.30.1370.10">
    <property type="entry name" value="K Homology domain, type 1"/>
    <property type="match status" value="2"/>
</dbReference>
<feature type="compositionally biased region" description="Polar residues" evidence="3">
    <location>
        <begin position="1790"/>
        <end position="1799"/>
    </location>
</feature>
<keyword evidence="1" id="KW-0677">Repeat</keyword>
<feature type="region of interest" description="Disordered" evidence="3">
    <location>
        <begin position="1068"/>
        <end position="1199"/>
    </location>
</feature>
<dbReference type="InterPro" id="IPR036612">
    <property type="entry name" value="KH_dom_type_1_sf"/>
</dbReference>
<feature type="region of interest" description="Disordered" evidence="3">
    <location>
        <begin position="776"/>
        <end position="823"/>
    </location>
</feature>
<evidence type="ECO:0000256" key="3">
    <source>
        <dbReference type="SAM" id="MobiDB-lite"/>
    </source>
</evidence>
<evidence type="ECO:0000313" key="6">
    <source>
        <dbReference type="WBParaSite" id="SMRG1_94440.1"/>
    </source>
</evidence>
<feature type="region of interest" description="Disordered" evidence="3">
    <location>
        <begin position="1393"/>
        <end position="1428"/>
    </location>
</feature>
<dbReference type="SUPFAM" id="SSF54791">
    <property type="entry name" value="Eukaryotic type KH-domain (KH-domain type I)"/>
    <property type="match status" value="2"/>
</dbReference>
<feature type="compositionally biased region" description="Low complexity" evidence="3">
    <location>
        <begin position="1631"/>
        <end position="1643"/>
    </location>
</feature>
<reference evidence="6" key="1">
    <citation type="submission" date="2023-11" db="UniProtKB">
        <authorList>
            <consortium name="WormBaseParasite"/>
        </authorList>
    </citation>
    <scope>IDENTIFICATION</scope>
</reference>
<feature type="compositionally biased region" description="Polar residues" evidence="3">
    <location>
        <begin position="1120"/>
        <end position="1130"/>
    </location>
</feature>
<dbReference type="WBParaSite" id="SMRG1_94440.1">
    <property type="protein sequence ID" value="SMRG1_94440.1"/>
    <property type="gene ID" value="SMRG1_94440"/>
</dbReference>
<feature type="region of interest" description="Disordered" evidence="3">
    <location>
        <begin position="153"/>
        <end position="183"/>
    </location>
</feature>
<feature type="compositionally biased region" description="Polar residues" evidence="3">
    <location>
        <begin position="802"/>
        <end position="823"/>
    </location>
</feature>
<organism evidence="5 6">
    <name type="scientific">Schistosoma margrebowiei</name>
    <dbReference type="NCBI Taxonomy" id="48269"/>
    <lineage>
        <taxon>Eukaryota</taxon>
        <taxon>Metazoa</taxon>
        <taxon>Spiralia</taxon>
        <taxon>Lophotrochozoa</taxon>
        <taxon>Platyhelminthes</taxon>
        <taxon>Trematoda</taxon>
        <taxon>Digenea</taxon>
        <taxon>Strigeidida</taxon>
        <taxon>Schistosomatoidea</taxon>
        <taxon>Schistosomatidae</taxon>
        <taxon>Schistosoma</taxon>
    </lineage>
</organism>
<feature type="region of interest" description="Disordered" evidence="3">
    <location>
        <begin position="1625"/>
        <end position="1644"/>
    </location>
</feature>
<dbReference type="InterPro" id="IPR004087">
    <property type="entry name" value="KH_dom"/>
</dbReference>
<feature type="domain" description="K Homology" evidence="4">
    <location>
        <begin position="884"/>
        <end position="968"/>
    </location>
</feature>
<feature type="compositionally biased region" description="Polar residues" evidence="3">
    <location>
        <begin position="1091"/>
        <end position="1101"/>
    </location>
</feature>
<evidence type="ECO:0000256" key="1">
    <source>
        <dbReference type="ARBA" id="ARBA00022737"/>
    </source>
</evidence>
<feature type="region of interest" description="Disordered" evidence="3">
    <location>
        <begin position="17"/>
        <end position="39"/>
    </location>
</feature>